<accession>A0ABW2SHT8</accession>
<gene>
    <name evidence="3" type="ORF">ACFQWG_00300</name>
</gene>
<dbReference type="Proteomes" id="UP001596527">
    <property type="component" value="Unassembled WGS sequence"/>
</dbReference>
<proteinExistence type="predicted"/>
<feature type="chain" id="PRO_5045811132" description="DUF3153 domain-containing protein" evidence="2">
    <location>
        <begin position="22"/>
        <end position="237"/>
    </location>
</feature>
<keyword evidence="4" id="KW-1185">Reference proteome</keyword>
<dbReference type="PROSITE" id="PS51257">
    <property type="entry name" value="PROKAR_LIPOPROTEIN"/>
    <property type="match status" value="1"/>
</dbReference>
<comment type="caution">
    <text evidence="3">The sequence shown here is derived from an EMBL/GenBank/DDBJ whole genome shotgun (WGS) entry which is preliminary data.</text>
</comment>
<dbReference type="RefSeq" id="WP_380971095.1">
    <property type="nucleotide sequence ID" value="NZ_JBHTEF010000001.1"/>
</dbReference>
<reference evidence="4" key="1">
    <citation type="journal article" date="2019" name="Int. J. Syst. Evol. Microbiol.">
        <title>The Global Catalogue of Microorganisms (GCM) 10K type strain sequencing project: providing services to taxonomists for standard genome sequencing and annotation.</title>
        <authorList>
            <consortium name="The Broad Institute Genomics Platform"/>
            <consortium name="The Broad Institute Genome Sequencing Center for Infectious Disease"/>
            <person name="Wu L."/>
            <person name="Ma J."/>
        </authorList>
    </citation>
    <scope>NUCLEOTIDE SEQUENCE [LARGE SCALE GENOMIC DNA]</scope>
    <source>
        <strain evidence="4">CCUG 56698</strain>
    </source>
</reference>
<evidence type="ECO:0000313" key="3">
    <source>
        <dbReference type="EMBL" id="MFC7579676.1"/>
    </source>
</evidence>
<protein>
    <recommendedName>
        <fullName evidence="5">DUF3153 domain-containing protein</fullName>
    </recommendedName>
</protein>
<evidence type="ECO:0000313" key="4">
    <source>
        <dbReference type="Proteomes" id="UP001596527"/>
    </source>
</evidence>
<sequence length="237" mass="24373">MRRTRVLSASLLALGSGLALSACDLEATVGVSAEGVADVTLEVGIDRDLIDDPDLSCQQVMDGVLEGYLPVDDPTASITAVDDADALRCRLTEQVSLPAAGWDGQSGNPLWSADASTGSYRFLLPLSQGTGSGSLSPSDLGTLGLDADVALTVTMPAPVTSASEGTIQGDTVTVTGVKSMVTDLDIRTGEAQDSTGTPTWLLVTFAAAAALLLGAVALVAHSARSRRRRPRRPEPPV</sequence>
<keyword evidence="1" id="KW-1133">Transmembrane helix</keyword>
<evidence type="ECO:0000256" key="1">
    <source>
        <dbReference type="SAM" id="Phobius"/>
    </source>
</evidence>
<organism evidence="3 4">
    <name type="scientific">Schaalia naturae</name>
    <dbReference type="NCBI Taxonomy" id="635203"/>
    <lineage>
        <taxon>Bacteria</taxon>
        <taxon>Bacillati</taxon>
        <taxon>Actinomycetota</taxon>
        <taxon>Actinomycetes</taxon>
        <taxon>Actinomycetales</taxon>
        <taxon>Actinomycetaceae</taxon>
        <taxon>Schaalia</taxon>
    </lineage>
</organism>
<name>A0ABW2SHT8_9ACTO</name>
<dbReference type="EMBL" id="JBHTEF010000001">
    <property type="protein sequence ID" value="MFC7579676.1"/>
    <property type="molecule type" value="Genomic_DNA"/>
</dbReference>
<feature type="signal peptide" evidence="2">
    <location>
        <begin position="1"/>
        <end position="21"/>
    </location>
</feature>
<keyword evidence="1" id="KW-0812">Transmembrane</keyword>
<feature type="transmembrane region" description="Helical" evidence="1">
    <location>
        <begin position="200"/>
        <end position="223"/>
    </location>
</feature>
<evidence type="ECO:0000256" key="2">
    <source>
        <dbReference type="SAM" id="SignalP"/>
    </source>
</evidence>
<evidence type="ECO:0008006" key="5">
    <source>
        <dbReference type="Google" id="ProtNLM"/>
    </source>
</evidence>
<keyword evidence="2" id="KW-0732">Signal</keyword>
<keyword evidence="1" id="KW-0472">Membrane</keyword>